<dbReference type="InterPro" id="IPR029024">
    <property type="entry name" value="TerB-like"/>
</dbReference>
<name>A0A5K7SDJ0_9BACT</name>
<proteinExistence type="predicted"/>
<reference evidence="1" key="1">
    <citation type="journal article" date="2020" name="Int. J. Syst. Evol. Microbiol.">
        <title>Aquipluma nitroreducens gen. nov. sp. nov., a novel facultatively anaerobic bacterium isolated from a freshwater lake.</title>
        <authorList>
            <person name="Watanabe M."/>
            <person name="Kojima H."/>
            <person name="Fukui M."/>
        </authorList>
    </citation>
    <scope>NUCLEOTIDE SEQUENCE</scope>
    <source>
        <strain evidence="1">MeG22</strain>
    </source>
</reference>
<dbReference type="SUPFAM" id="SSF158682">
    <property type="entry name" value="TerB-like"/>
    <property type="match status" value="2"/>
</dbReference>
<evidence type="ECO:0000313" key="2">
    <source>
        <dbReference type="Proteomes" id="UP001193389"/>
    </source>
</evidence>
<evidence type="ECO:0008006" key="3">
    <source>
        <dbReference type="Google" id="ProtNLM"/>
    </source>
</evidence>
<dbReference type="AlphaFoldDB" id="A0A5K7SDJ0"/>
<protein>
    <recommendedName>
        <fullName evidence="3">Co-chaperone DjlA N-terminal domain-containing protein</fullName>
    </recommendedName>
</protein>
<dbReference type="EMBL" id="AP018694">
    <property type="protein sequence ID" value="BBE19672.1"/>
    <property type="molecule type" value="Genomic_DNA"/>
</dbReference>
<keyword evidence="2" id="KW-1185">Reference proteome</keyword>
<gene>
    <name evidence="1" type="ORF">AQPE_3860</name>
</gene>
<dbReference type="RefSeq" id="WP_318347897.1">
    <property type="nucleotide sequence ID" value="NZ_AP018694.1"/>
</dbReference>
<sequence>MNFLEHFDHPSRKQDKEHFGHLIQIAMADGKIETSELEMLHRFGSKLGLTATEVDDLLEASIKSAYIPPYELEKRFGQLFDVVKMVFADGKVDNNEMRLATGIALKSGFTEQEIPVLLALLISGIKNGDDEEDLFELYKKRRMVK</sequence>
<dbReference type="Proteomes" id="UP001193389">
    <property type="component" value="Chromosome"/>
</dbReference>
<evidence type="ECO:0000313" key="1">
    <source>
        <dbReference type="EMBL" id="BBE19672.1"/>
    </source>
</evidence>
<dbReference type="KEGG" id="anf:AQPE_3860"/>
<organism evidence="1 2">
    <name type="scientific">Aquipluma nitroreducens</name>
    <dbReference type="NCBI Taxonomy" id="2010828"/>
    <lineage>
        <taxon>Bacteria</taxon>
        <taxon>Pseudomonadati</taxon>
        <taxon>Bacteroidota</taxon>
        <taxon>Bacteroidia</taxon>
        <taxon>Marinilabiliales</taxon>
        <taxon>Prolixibacteraceae</taxon>
        <taxon>Aquipluma</taxon>
    </lineage>
</organism>
<accession>A0A5K7SDJ0</accession>
<dbReference type="Gene3D" id="1.10.3680.10">
    <property type="entry name" value="TerB-like"/>
    <property type="match status" value="1"/>
</dbReference>